<evidence type="ECO:0000313" key="2">
    <source>
        <dbReference type="Proteomes" id="UP000095282"/>
    </source>
</evidence>
<dbReference type="WBParaSite" id="Csp11.Scaffold630.g20050.t1">
    <property type="protein sequence ID" value="Csp11.Scaffold630.g20050.t1"/>
    <property type="gene ID" value="Csp11.Scaffold630.g20050"/>
</dbReference>
<dbReference type="PANTHER" id="PTHR33272">
    <property type="entry name" value="PROTEIN CBG22877-RELATED"/>
    <property type="match status" value="1"/>
</dbReference>
<keyword evidence="1" id="KW-0732">Signal</keyword>
<protein>
    <submittedName>
        <fullName evidence="3">Secreted protein</fullName>
    </submittedName>
</protein>
<keyword evidence="2" id="KW-1185">Reference proteome</keyword>
<evidence type="ECO:0000256" key="1">
    <source>
        <dbReference type="SAM" id="SignalP"/>
    </source>
</evidence>
<dbReference type="Proteomes" id="UP000095282">
    <property type="component" value="Unplaced"/>
</dbReference>
<sequence length="113" mass="12215">MFKAFVALSAFVLSVYCATPEWPNIEEAKAEMIAAGLSSEATDGILKIASDFASQKPADGNVDREAARAAFLKFLSEVEDYVKTQSPADQAAYESFIAKKKAQFDSDHNTAAQ</sequence>
<dbReference type="PANTHER" id="PTHR33272:SF10">
    <property type="entry name" value="INHIBITOR_I29 DOMAIN-CONTAINING PROTEIN"/>
    <property type="match status" value="1"/>
</dbReference>
<organism evidence="2 3">
    <name type="scientific">Caenorhabditis tropicalis</name>
    <dbReference type="NCBI Taxonomy" id="1561998"/>
    <lineage>
        <taxon>Eukaryota</taxon>
        <taxon>Metazoa</taxon>
        <taxon>Ecdysozoa</taxon>
        <taxon>Nematoda</taxon>
        <taxon>Chromadorea</taxon>
        <taxon>Rhabditida</taxon>
        <taxon>Rhabditina</taxon>
        <taxon>Rhabditomorpha</taxon>
        <taxon>Rhabditoidea</taxon>
        <taxon>Rhabditidae</taxon>
        <taxon>Peloderinae</taxon>
        <taxon>Caenorhabditis</taxon>
    </lineage>
</organism>
<feature type="chain" id="PRO_5009309492" evidence="1">
    <location>
        <begin position="18"/>
        <end position="113"/>
    </location>
</feature>
<feature type="signal peptide" evidence="1">
    <location>
        <begin position="1"/>
        <end position="17"/>
    </location>
</feature>
<dbReference type="AlphaFoldDB" id="A0A1I7UWI5"/>
<dbReference type="eggNOG" id="ENOG502TI8I">
    <property type="taxonomic scope" value="Eukaryota"/>
</dbReference>
<dbReference type="InterPro" id="IPR027913">
    <property type="entry name" value="DUF4473"/>
</dbReference>
<proteinExistence type="predicted"/>
<reference evidence="3" key="1">
    <citation type="submission" date="2016-11" db="UniProtKB">
        <authorList>
            <consortium name="WormBaseParasite"/>
        </authorList>
    </citation>
    <scope>IDENTIFICATION</scope>
</reference>
<evidence type="ECO:0000313" key="3">
    <source>
        <dbReference type="WBParaSite" id="Csp11.Scaffold630.g20050.t1"/>
    </source>
</evidence>
<accession>A0A1I7UWI5</accession>
<name>A0A1I7UWI5_9PELO</name>
<dbReference type="Pfam" id="PF14747">
    <property type="entry name" value="DUF4473"/>
    <property type="match status" value="1"/>
</dbReference>